<feature type="domain" description="Glycosyltransferase subfamily 4-like N-terminal" evidence="1">
    <location>
        <begin position="23"/>
        <end position="177"/>
    </location>
</feature>
<dbReference type="InterPro" id="IPR028098">
    <property type="entry name" value="Glyco_trans_4-like_N"/>
</dbReference>
<evidence type="ECO:0000259" key="1">
    <source>
        <dbReference type="Pfam" id="PF13439"/>
    </source>
</evidence>
<dbReference type="KEGG" id="mon:G8E03_17025"/>
<dbReference type="PANTHER" id="PTHR45947">
    <property type="entry name" value="SULFOQUINOVOSYL TRANSFERASE SQD2"/>
    <property type="match status" value="1"/>
</dbReference>
<dbReference type="SUPFAM" id="SSF53756">
    <property type="entry name" value="UDP-Glycosyltransferase/glycogen phosphorylase"/>
    <property type="match status" value="1"/>
</dbReference>
<dbReference type="EMBL" id="CP049817">
    <property type="protein sequence ID" value="QIK42550.1"/>
    <property type="molecule type" value="Genomic_DNA"/>
</dbReference>
<dbReference type="PANTHER" id="PTHR45947:SF3">
    <property type="entry name" value="SULFOQUINOVOSYL TRANSFERASE SQD2"/>
    <property type="match status" value="1"/>
</dbReference>
<dbReference type="InterPro" id="IPR050194">
    <property type="entry name" value="Glycosyltransferase_grp1"/>
</dbReference>
<geneLocation type="plasmid" evidence="2 3">
    <name>unnamed6</name>
</geneLocation>
<name>A0A6G7VRJ8_9RHOB</name>
<sequence length="317" mass="34372">MDRPLRIALIAHVRHPIAQPFKGGMEAHAFQLCHWLTQTGHEVTLFASGDSDAPGALVPLMQEHYDRHYPWHRFHGTEVLTNLLDTAFAGALPRLADFDVVHNNSLHRYPPRLSRRDRIPMVTSLHIPPFQALRQSVNDSAAPWCRFTVCSERQRDVWWPAGAPSSAHVLYNGIDTDSFTFQPRGNGRALWAGRITPNKGTHLAVAAAAMACGVPVAALANGATEEVIGRGGVVAAAETGEADTAEALATAIRQALTLDRRAVHDWATSRYGKRRMVENCVALYRTAMAQRDAPAGDVAFGQGDLPGGGVDLGRSAA</sequence>
<evidence type="ECO:0000313" key="2">
    <source>
        <dbReference type="EMBL" id="QIK42550.1"/>
    </source>
</evidence>
<reference evidence="2 3" key="1">
    <citation type="submission" date="2020-03" db="EMBL/GenBank/DDBJ databases">
        <title>Complete genome sequence of Monaibacterium sp. ALG8 with diverse plasmids.</title>
        <authorList>
            <person name="Sun C."/>
        </authorList>
    </citation>
    <scope>NUCLEOTIDE SEQUENCE [LARGE SCALE GENOMIC DNA]</scope>
    <source>
        <strain evidence="2 3">ALG8</strain>
        <plasmid evidence="2 3">unnamed6</plasmid>
    </source>
</reference>
<dbReference type="Pfam" id="PF13439">
    <property type="entry name" value="Glyco_transf_4"/>
    <property type="match status" value="1"/>
</dbReference>
<dbReference type="AlphaFoldDB" id="A0A6G7VRJ8"/>
<dbReference type="RefSeq" id="WP_166195488.1">
    <property type="nucleotide sequence ID" value="NZ_CP049817.1"/>
</dbReference>
<evidence type="ECO:0000313" key="3">
    <source>
        <dbReference type="Proteomes" id="UP000500791"/>
    </source>
</evidence>
<organism evidence="2 3">
    <name type="scientific">Pontivivens nitratireducens</name>
    <dbReference type="NCBI Taxonomy" id="2758038"/>
    <lineage>
        <taxon>Bacteria</taxon>
        <taxon>Pseudomonadati</taxon>
        <taxon>Pseudomonadota</taxon>
        <taxon>Alphaproteobacteria</taxon>
        <taxon>Rhodobacterales</taxon>
        <taxon>Paracoccaceae</taxon>
        <taxon>Pontivivens</taxon>
    </lineage>
</organism>
<keyword evidence="3" id="KW-1185">Reference proteome</keyword>
<keyword evidence="2" id="KW-0614">Plasmid</keyword>
<accession>A0A6G7VRJ8</accession>
<dbReference type="Proteomes" id="UP000500791">
    <property type="component" value="Plasmid unnamed6"/>
</dbReference>
<keyword evidence="2" id="KW-0808">Transferase</keyword>
<protein>
    <submittedName>
        <fullName evidence="2">Glycosyltransferase family 4 protein</fullName>
    </submittedName>
</protein>
<dbReference type="GO" id="GO:0016758">
    <property type="term" value="F:hexosyltransferase activity"/>
    <property type="evidence" value="ECO:0007669"/>
    <property type="project" value="TreeGrafter"/>
</dbReference>
<gene>
    <name evidence="2" type="ORF">G8E03_17025</name>
</gene>
<proteinExistence type="predicted"/>
<dbReference type="Gene3D" id="3.40.50.2000">
    <property type="entry name" value="Glycogen Phosphorylase B"/>
    <property type="match status" value="2"/>
</dbReference>